<feature type="domain" description="GGDEF" evidence="3">
    <location>
        <begin position="589"/>
        <end position="720"/>
    </location>
</feature>
<comment type="caution">
    <text evidence="4">The sequence shown here is derived from an EMBL/GenBank/DDBJ whole genome shotgun (WGS) entry which is preliminary data.</text>
</comment>
<dbReference type="PANTHER" id="PTHR45138">
    <property type="entry name" value="REGULATORY COMPONENTS OF SENSORY TRANSDUCTION SYSTEM"/>
    <property type="match status" value="1"/>
</dbReference>
<dbReference type="PROSITE" id="PS50887">
    <property type="entry name" value="GGDEF"/>
    <property type="match status" value="1"/>
</dbReference>
<dbReference type="InterPro" id="IPR000160">
    <property type="entry name" value="GGDEF_dom"/>
</dbReference>
<dbReference type="RefSeq" id="WP_345291321.1">
    <property type="nucleotide sequence ID" value="NZ_BAABFV010000001.1"/>
</dbReference>
<evidence type="ECO:0000256" key="1">
    <source>
        <dbReference type="ARBA" id="ARBA00012528"/>
    </source>
</evidence>
<keyword evidence="2" id="KW-0812">Transmembrane</keyword>
<feature type="transmembrane region" description="Helical" evidence="2">
    <location>
        <begin position="356"/>
        <end position="377"/>
    </location>
</feature>
<dbReference type="EMBL" id="BAABFV010000001">
    <property type="protein sequence ID" value="GAA4355084.1"/>
    <property type="molecule type" value="Genomic_DNA"/>
</dbReference>
<feature type="transmembrane region" description="Helical" evidence="2">
    <location>
        <begin position="240"/>
        <end position="259"/>
    </location>
</feature>
<feature type="transmembrane region" description="Helical" evidence="2">
    <location>
        <begin position="295"/>
        <end position="314"/>
    </location>
</feature>
<dbReference type="NCBIfam" id="TIGR00254">
    <property type="entry name" value="GGDEF"/>
    <property type="match status" value="1"/>
</dbReference>
<protein>
    <recommendedName>
        <fullName evidence="1">diguanylate cyclase</fullName>
        <ecNumber evidence="1">2.7.7.65</ecNumber>
    </recommendedName>
</protein>
<evidence type="ECO:0000313" key="4">
    <source>
        <dbReference type="EMBL" id="GAA4355084.1"/>
    </source>
</evidence>
<accession>A0ABP8IB89</accession>
<name>A0ABP8IB89_9GAMM</name>
<keyword evidence="2" id="KW-0472">Membrane</keyword>
<dbReference type="Pfam" id="PF07695">
    <property type="entry name" value="7TMR-DISM_7TM"/>
    <property type="match status" value="1"/>
</dbReference>
<feature type="transmembrane region" description="Helical" evidence="2">
    <location>
        <begin position="176"/>
        <end position="196"/>
    </location>
</feature>
<evidence type="ECO:0000259" key="3">
    <source>
        <dbReference type="PROSITE" id="PS50887"/>
    </source>
</evidence>
<organism evidence="4 5">
    <name type="scientific">Kangiella marina</name>
    <dbReference type="NCBI Taxonomy" id="1079178"/>
    <lineage>
        <taxon>Bacteria</taxon>
        <taxon>Pseudomonadati</taxon>
        <taxon>Pseudomonadota</taxon>
        <taxon>Gammaproteobacteria</taxon>
        <taxon>Kangiellales</taxon>
        <taxon>Kangiellaceae</taxon>
        <taxon>Kangiella</taxon>
    </lineage>
</organism>
<dbReference type="SMART" id="SM00267">
    <property type="entry name" value="GGDEF"/>
    <property type="match status" value="1"/>
</dbReference>
<dbReference type="CDD" id="cd01949">
    <property type="entry name" value="GGDEF"/>
    <property type="match status" value="1"/>
</dbReference>
<dbReference type="InterPro" id="IPR011623">
    <property type="entry name" value="7TMR_DISM_rcpt_extracell_dom1"/>
</dbReference>
<dbReference type="Proteomes" id="UP001501011">
    <property type="component" value="Unassembled WGS sequence"/>
</dbReference>
<reference evidence="5" key="1">
    <citation type="journal article" date="2019" name="Int. J. Syst. Evol. Microbiol.">
        <title>The Global Catalogue of Microorganisms (GCM) 10K type strain sequencing project: providing services to taxonomists for standard genome sequencing and annotation.</title>
        <authorList>
            <consortium name="The Broad Institute Genomics Platform"/>
            <consortium name="The Broad Institute Genome Sequencing Center for Infectious Disease"/>
            <person name="Wu L."/>
            <person name="Ma J."/>
        </authorList>
    </citation>
    <scope>NUCLEOTIDE SEQUENCE [LARGE SCALE GENOMIC DNA]</scope>
    <source>
        <strain evidence="5">JCM 17728</strain>
    </source>
</reference>
<proteinExistence type="predicted"/>
<dbReference type="InterPro" id="IPR050469">
    <property type="entry name" value="Diguanylate_Cyclase"/>
</dbReference>
<dbReference type="EC" id="2.7.7.65" evidence="1"/>
<sequence length="720" mass="82930">MIGRLHYATIAISIVLVAILLAASKIVSKDSLQPISSNFDSYNLNNPEVLTKLNDIENIGNIASEVESEYNTNLLYILPSNLSRTKNPLLVVRPGHLRFVTLYKLSHNKLEPLNQQSRYDFQSAPEFMGFQKSFKLRDLQGEKLYLHINHYKQAIPKLELWEYETFNRVDNQYNQLFTAIIFGIILLILVNTFFYLIIKRREYLLYIFYNTTFVIFLMGSTGYIYQFPALSLLADSKNSLFIFLCLSMYALYTFTQAFLSTEKLAPVEHKLLNVYRGAMVALFVTGFIFNPVPQTLINITNFTLISAFPLYLWLVVKLLRKASRQAFFFALAFGLLILAGVCRILTTFNLLPETFIFNHGFAIASLLEATIFTLGLADRVLQIKLQRDNVKREFQERTQAYELQKEFSTLLNNITEKLHSSKPQNYEAMVVGTFLKELKKRVKFVSAAAIYQMDAQLHVFARSTFERQKYNQLIKDTSLQVKRLCDLNVPRRLEADLIYENMFVIPVAMRRHEWSCLILEVGDEFQPTESMLDFLQHYATELTRCLLNIESLRLIKSKAETDDLTRLLNRGAILEQLKLTLIRSQRSNDPLSIAFVDVDDFKAVNDNFGHESGDRCLKNLANLLLEELPHNCLIGRYGGDEFLVILPKIKQVEAKRYLTIISDKIIPLFVENKRCHYTISVGISGLKKETKDSLQLIREADKALYVSKSQGKNQINLAEN</sequence>
<evidence type="ECO:0000313" key="5">
    <source>
        <dbReference type="Proteomes" id="UP001501011"/>
    </source>
</evidence>
<dbReference type="Gene3D" id="3.30.70.270">
    <property type="match status" value="1"/>
</dbReference>
<dbReference type="InterPro" id="IPR043128">
    <property type="entry name" value="Rev_trsase/Diguanyl_cyclase"/>
</dbReference>
<feature type="transmembrane region" description="Helical" evidence="2">
    <location>
        <begin position="326"/>
        <end position="350"/>
    </location>
</feature>
<evidence type="ECO:0000256" key="2">
    <source>
        <dbReference type="SAM" id="Phobius"/>
    </source>
</evidence>
<keyword evidence="2" id="KW-1133">Transmembrane helix</keyword>
<dbReference type="SUPFAM" id="SSF55073">
    <property type="entry name" value="Nucleotide cyclase"/>
    <property type="match status" value="1"/>
</dbReference>
<feature type="transmembrane region" description="Helical" evidence="2">
    <location>
        <begin position="271"/>
        <end position="289"/>
    </location>
</feature>
<gene>
    <name evidence="4" type="ORF">GCM10023151_01790</name>
</gene>
<dbReference type="Pfam" id="PF00990">
    <property type="entry name" value="GGDEF"/>
    <property type="match status" value="1"/>
</dbReference>
<feature type="transmembrane region" description="Helical" evidence="2">
    <location>
        <begin position="203"/>
        <end position="225"/>
    </location>
</feature>
<keyword evidence="5" id="KW-1185">Reference proteome</keyword>
<dbReference type="InterPro" id="IPR029787">
    <property type="entry name" value="Nucleotide_cyclase"/>
</dbReference>
<dbReference type="PANTHER" id="PTHR45138:SF24">
    <property type="entry name" value="DIGUANYLATE CYCLASE DGCC-RELATED"/>
    <property type="match status" value="1"/>
</dbReference>